<keyword evidence="3" id="KW-0479">Metal-binding</keyword>
<dbReference type="Pfam" id="PF00067">
    <property type="entry name" value="p450"/>
    <property type="match status" value="2"/>
</dbReference>
<organism evidence="8 9">
    <name type="scientific">Porites evermanni</name>
    <dbReference type="NCBI Taxonomy" id="104178"/>
    <lineage>
        <taxon>Eukaryota</taxon>
        <taxon>Metazoa</taxon>
        <taxon>Cnidaria</taxon>
        <taxon>Anthozoa</taxon>
        <taxon>Hexacorallia</taxon>
        <taxon>Scleractinia</taxon>
        <taxon>Fungiina</taxon>
        <taxon>Poritidae</taxon>
        <taxon>Porites</taxon>
    </lineage>
</organism>
<dbReference type="PANTHER" id="PTHR24302:SF15">
    <property type="entry name" value="FATTY-ACID PEROXYGENASE"/>
    <property type="match status" value="1"/>
</dbReference>
<evidence type="ECO:0000256" key="3">
    <source>
        <dbReference type="ARBA" id="ARBA00022723"/>
    </source>
</evidence>
<dbReference type="CDD" id="cd11055">
    <property type="entry name" value="CYP3A-like"/>
    <property type="match status" value="2"/>
</dbReference>
<evidence type="ECO:0000256" key="5">
    <source>
        <dbReference type="ARBA" id="ARBA00023004"/>
    </source>
</evidence>
<keyword evidence="7" id="KW-1133">Transmembrane helix</keyword>
<comment type="similarity">
    <text evidence="1">Belongs to the cytochrome P450 family.</text>
</comment>
<gene>
    <name evidence="8" type="ORF">PEVE_00002402</name>
</gene>
<dbReference type="SUPFAM" id="SSF48264">
    <property type="entry name" value="Cytochrome P450"/>
    <property type="match status" value="2"/>
</dbReference>
<evidence type="ECO:0000313" key="9">
    <source>
        <dbReference type="Proteomes" id="UP001159427"/>
    </source>
</evidence>
<dbReference type="PRINTS" id="PR00463">
    <property type="entry name" value="EP450I"/>
</dbReference>
<evidence type="ECO:0000256" key="4">
    <source>
        <dbReference type="ARBA" id="ARBA00023002"/>
    </source>
</evidence>
<evidence type="ECO:0000256" key="7">
    <source>
        <dbReference type="SAM" id="Phobius"/>
    </source>
</evidence>
<evidence type="ECO:0000256" key="6">
    <source>
        <dbReference type="ARBA" id="ARBA00043906"/>
    </source>
</evidence>
<evidence type="ECO:0000313" key="8">
    <source>
        <dbReference type="EMBL" id="CAH3019362.1"/>
    </source>
</evidence>
<dbReference type="Proteomes" id="UP001159427">
    <property type="component" value="Unassembled WGS sequence"/>
</dbReference>
<keyword evidence="7" id="KW-0812">Transmembrane</keyword>
<keyword evidence="7" id="KW-0472">Membrane</keyword>
<dbReference type="Gene3D" id="1.10.630.10">
    <property type="entry name" value="Cytochrome P450"/>
    <property type="match status" value="2"/>
</dbReference>
<evidence type="ECO:0008006" key="10">
    <source>
        <dbReference type="Google" id="ProtNLM"/>
    </source>
</evidence>
<accession>A0ABN8LYI8</accession>
<comment type="caution">
    <text evidence="8">The sequence shown here is derived from an EMBL/GenBank/DDBJ whole genome shotgun (WGS) entry which is preliminary data.</text>
</comment>
<evidence type="ECO:0000256" key="2">
    <source>
        <dbReference type="ARBA" id="ARBA00022617"/>
    </source>
</evidence>
<keyword evidence="4" id="KW-0560">Oxidoreductase</keyword>
<name>A0ABN8LYI8_9CNID</name>
<keyword evidence="5" id="KW-0408">Iron</keyword>
<keyword evidence="2" id="KW-0349">Heme</keyword>
<dbReference type="PROSITE" id="PS00086">
    <property type="entry name" value="CYTOCHROME_P450"/>
    <property type="match status" value="2"/>
</dbReference>
<feature type="transmembrane region" description="Helical" evidence="7">
    <location>
        <begin position="12"/>
        <end position="34"/>
    </location>
</feature>
<sequence length="1045" mass="118720">MDSLIEILRKLAVFENLWITSLIGAFILLAWYAVAPFSFFKKLGIPGPAPWPFLGNGPEMSKKRGQIFLFDKEVAEKYGRVCGVYMGRNPSYLVTDLDLIKQILVKEFSKFTNRPLASVVSSSVVLSKGLLRVQDEDWKRIRHTITPTFSALKLKQVTPLVHHSCETLCKKLEQIAKSGTKVNLWRVYGKFTMEVILSTAFGVQADVQTDQDEPYTPNAALLFRQPPLSFGLMIFPFLRPVYQIFRSLVSGFGTTEEGKASQFLINTAKTVLELRKQTGKSQRKDLLELMLQAEIKDSEGKQVSKLSEDEVLAQSYTFILAGYETTSNTLSYVTYCLALNPEVQEKLIKEIDDAVGDNETPDYDVVQNLEYLDMVICEGLRLYPPATRFGRLCNESCTLNGVKFVKGTIAVVPVYHLHRDPEYWPDPEKFDPERFSKEAKQKRNPYCFLPFGTGPRSCIGMRFALMEAKMALVYLLKRFRFQKNADTEHQMDEKIKPWPLRFPARENPNMEKALFDWQVMLQYDVKAKSHENRSNHCRMLGPCVSETGRIKVQKGNTVLPFLGYAVAPFSFFKKLGIPGPAPWPFVGNIPEISKKPKQLFDKVVTEKYGRVCGYYLGRSPAYLISDLDLLKQITVKEFSKFTNRPIGPLSASTGVQSKVLLQAQDEDWKRIRETITPTFSAHKLKQVAPLVNKSCETLCKKLEKIVESGDKANMWRVYGKFTMEVILSTAFGVQPDVQTDQDEPYTPNAALLFRQPAVSISLMIFPFLRPLFKIFGTLLIGSGATKQAKAAQFMINTARNVIELRKQTGMSQIERKDMLELMLKAEIKDSEGKQVSKLSEDEVLAQSFVFILAGYETTSNTLSYVTYCLALNPEVQEKLIKEIDDAVGDNETPDYNVVQNLEYLDMVICEALRLYPPAPRFGRSCNESCTLNGVKFVKGSIVLVPVYHIHRDPEFWPDPEKFDPERFSKEAKQKRNPYCFLPFGTGPRSCIGMRFALMEAKIALVYLLKRFRFQRSADTEVPLQLEAPITMSPRNGIYVKIVPKT</sequence>
<comment type="function">
    <text evidence="6">Cytochromes P450 are a group of heme-thiolate monooxygenases. They oxidize a variety of structurally unrelated compounds, including steroids, fatty acids, and xenobiotics.</text>
</comment>
<dbReference type="InterPro" id="IPR001128">
    <property type="entry name" value="Cyt_P450"/>
</dbReference>
<keyword evidence="9" id="KW-1185">Reference proteome</keyword>
<dbReference type="PANTHER" id="PTHR24302">
    <property type="entry name" value="CYTOCHROME P450 FAMILY 3"/>
    <property type="match status" value="1"/>
</dbReference>
<proteinExistence type="inferred from homology"/>
<reference evidence="8 9" key="1">
    <citation type="submission" date="2022-05" db="EMBL/GenBank/DDBJ databases">
        <authorList>
            <consortium name="Genoscope - CEA"/>
            <person name="William W."/>
        </authorList>
    </citation>
    <scope>NUCLEOTIDE SEQUENCE [LARGE SCALE GENOMIC DNA]</scope>
</reference>
<dbReference type="InterPro" id="IPR002401">
    <property type="entry name" value="Cyt_P450_E_grp-I"/>
</dbReference>
<evidence type="ECO:0000256" key="1">
    <source>
        <dbReference type="ARBA" id="ARBA00010617"/>
    </source>
</evidence>
<dbReference type="EMBL" id="CALNXI010000114">
    <property type="protein sequence ID" value="CAH3019362.1"/>
    <property type="molecule type" value="Genomic_DNA"/>
</dbReference>
<dbReference type="InterPro" id="IPR017972">
    <property type="entry name" value="Cyt_P450_CS"/>
</dbReference>
<dbReference type="InterPro" id="IPR036396">
    <property type="entry name" value="Cyt_P450_sf"/>
</dbReference>
<dbReference type="PRINTS" id="PR00385">
    <property type="entry name" value="P450"/>
</dbReference>
<protein>
    <recommendedName>
        <fullName evidence="10">Cytochrome P450</fullName>
    </recommendedName>
</protein>
<dbReference type="InterPro" id="IPR050705">
    <property type="entry name" value="Cytochrome_P450_3A"/>
</dbReference>